<dbReference type="EMBL" id="ML986897">
    <property type="protein sequence ID" value="KAF2257642.1"/>
    <property type="molecule type" value="Genomic_DNA"/>
</dbReference>
<dbReference type="OrthoDB" id="5272396at2759"/>
<gene>
    <name evidence="2" type="ORF">CC78DRAFT_549769</name>
</gene>
<reference evidence="3" key="1">
    <citation type="journal article" date="2020" name="Stud. Mycol.">
        <title>101 Dothideomycetes genomes: A test case for predicting lifestyles and emergence of pathogens.</title>
        <authorList>
            <person name="Haridas S."/>
            <person name="Albert R."/>
            <person name="Binder M."/>
            <person name="Bloem J."/>
            <person name="LaButti K."/>
            <person name="Salamov A."/>
            <person name="Andreopoulos B."/>
            <person name="Baker S."/>
            <person name="Barry K."/>
            <person name="Bills G."/>
            <person name="Bluhm B."/>
            <person name="Cannon C."/>
            <person name="Castanera R."/>
            <person name="Culley D."/>
            <person name="Daum C."/>
            <person name="Ezra D."/>
            <person name="Gonzalez J."/>
            <person name="Henrissat B."/>
            <person name="Kuo A."/>
            <person name="Liang C."/>
            <person name="Lipzen A."/>
            <person name="Lutzoni F."/>
            <person name="Magnuson J."/>
            <person name="Mondo S."/>
            <person name="Nolan M."/>
            <person name="Ohm R."/>
            <person name="Pangilinan J."/>
            <person name="Park H.-J."/>
            <person name="Ramirez L."/>
            <person name="Alfaro M."/>
            <person name="Sun H."/>
            <person name="Tritt A."/>
            <person name="Yoshinaga Y."/>
            <person name="Zwiers L.-H."/>
            <person name="Turgeon B."/>
            <person name="Goodwin S."/>
            <person name="Spatafora J."/>
            <person name="Crous P."/>
            <person name="Grigoriev I."/>
        </authorList>
    </citation>
    <scope>NUCLEOTIDE SEQUENCE [LARGE SCALE GENOMIC DNA]</scope>
    <source>
        <strain evidence="3">CBS 304.66</strain>
    </source>
</reference>
<dbReference type="PANTHER" id="PTHR42085">
    <property type="entry name" value="F-BOX DOMAIN-CONTAINING PROTEIN"/>
    <property type="match status" value="1"/>
</dbReference>
<dbReference type="Proteomes" id="UP000800093">
    <property type="component" value="Unassembled WGS sequence"/>
</dbReference>
<proteinExistence type="predicted"/>
<evidence type="ECO:0000259" key="1">
    <source>
        <dbReference type="Pfam" id="PF24864"/>
    </source>
</evidence>
<accession>A0A9P4JXR5</accession>
<sequence length="268" mass="31362">MATKSTTELAWTQSSRAVPSGISFLDLPRELRDLVYEHALGVSGAIFIYSLNPYAFQPSVRAKIVRNKEKGPPEPQQIGTTIPIALLRTCRQVHTECSTVLYGHNVYRLYMSNAAFAPRYLPLVRHITFEMDADHRIYGDDLDTVSYWWRRRFWAQIMEKSNALLQMFPNLETLTFPIKSHLYGQTWRPAFFLSEQKTREQRISLAASWMRLRCPFENQQLRDCLHLEIMPFAVPNREDYEGSQFLPEDEDWDHSEFAEAFERMKMLG</sequence>
<comment type="caution">
    <text evidence="2">The sequence shown here is derived from an EMBL/GenBank/DDBJ whole genome shotgun (WGS) entry which is preliminary data.</text>
</comment>
<keyword evidence="3" id="KW-1185">Reference proteome</keyword>
<evidence type="ECO:0000313" key="2">
    <source>
        <dbReference type="EMBL" id="KAF2257642.1"/>
    </source>
</evidence>
<evidence type="ECO:0000313" key="3">
    <source>
        <dbReference type="Proteomes" id="UP000800093"/>
    </source>
</evidence>
<protein>
    <recommendedName>
        <fullName evidence="1">DUF7730 domain-containing protein</fullName>
    </recommendedName>
</protein>
<dbReference type="Pfam" id="PF24864">
    <property type="entry name" value="DUF7730"/>
    <property type="match status" value="1"/>
</dbReference>
<dbReference type="InterPro" id="IPR038883">
    <property type="entry name" value="AN11006-like"/>
</dbReference>
<name>A0A9P4JXR5_9PLEO</name>
<organism evidence="2 3">
    <name type="scientific">Lojkania enalia</name>
    <dbReference type="NCBI Taxonomy" id="147567"/>
    <lineage>
        <taxon>Eukaryota</taxon>
        <taxon>Fungi</taxon>
        <taxon>Dikarya</taxon>
        <taxon>Ascomycota</taxon>
        <taxon>Pezizomycotina</taxon>
        <taxon>Dothideomycetes</taxon>
        <taxon>Pleosporomycetidae</taxon>
        <taxon>Pleosporales</taxon>
        <taxon>Pleosporales incertae sedis</taxon>
        <taxon>Lojkania</taxon>
    </lineage>
</organism>
<feature type="domain" description="DUF7730" evidence="1">
    <location>
        <begin position="24"/>
        <end position="198"/>
    </location>
</feature>
<dbReference type="InterPro" id="IPR056632">
    <property type="entry name" value="DUF7730"/>
</dbReference>
<dbReference type="PANTHER" id="PTHR42085:SF8">
    <property type="entry name" value="F-BOX DOMAIN-CONTAINING PROTEIN"/>
    <property type="match status" value="1"/>
</dbReference>
<dbReference type="AlphaFoldDB" id="A0A9P4JXR5"/>